<sequence>MSNLFSNNKRYNNEKWHPVDSFKGYHIGGSYTEKGKEASSDYEGRRYTIVEIRVRNFSGLERFGRGLLGVAAVICSLGLALFSESVRNLFISSEKGICFAEEIKEKNASEENETEDSSSSNLEGKKEADESKVGEGKGINAEETSNSSGLDLTDSMFPLNFASD</sequence>
<dbReference type="AlphaFoldDB" id="D6YS76"/>
<dbReference type="KEGG" id="wch:wcw_1573"/>
<feature type="region of interest" description="Disordered" evidence="1">
    <location>
        <begin position="105"/>
        <end position="164"/>
    </location>
</feature>
<evidence type="ECO:0000256" key="2">
    <source>
        <dbReference type="SAM" id="Phobius"/>
    </source>
</evidence>
<dbReference type="Proteomes" id="UP000001505">
    <property type="component" value="Chromosome"/>
</dbReference>
<reference evidence="3 4" key="1">
    <citation type="journal article" date="2010" name="PLoS ONE">
        <title>The Waddlia genome: a window into chlamydial biology.</title>
        <authorList>
            <person name="Bertelli C."/>
            <person name="Collyn F."/>
            <person name="Croxatto A."/>
            <person name="Ruckert C."/>
            <person name="Polkinghorne A."/>
            <person name="Kebbi-Beghdadi C."/>
            <person name="Goesmann A."/>
            <person name="Vaughan L."/>
            <person name="Greub G."/>
        </authorList>
    </citation>
    <scope>NUCLEOTIDE SEQUENCE [LARGE SCALE GENOMIC DNA]</scope>
    <source>
        <strain evidence="4">ATCC VR-1470 / WSU 86-1044</strain>
    </source>
</reference>
<keyword evidence="2" id="KW-0472">Membrane</keyword>
<keyword evidence="2" id="KW-0812">Transmembrane</keyword>
<feature type="transmembrane region" description="Helical" evidence="2">
    <location>
        <begin position="63"/>
        <end position="82"/>
    </location>
</feature>
<dbReference type="EMBL" id="CP001928">
    <property type="protein sequence ID" value="ADI38921.1"/>
    <property type="molecule type" value="Genomic_DNA"/>
</dbReference>
<dbReference type="HOGENOM" id="CLU_1618331_0_0_0"/>
<organism evidence="3 4">
    <name type="scientific">Waddlia chondrophila (strain ATCC VR-1470 / WSU 86-1044)</name>
    <dbReference type="NCBI Taxonomy" id="716544"/>
    <lineage>
        <taxon>Bacteria</taxon>
        <taxon>Pseudomonadati</taxon>
        <taxon>Chlamydiota</taxon>
        <taxon>Chlamydiia</taxon>
        <taxon>Parachlamydiales</taxon>
        <taxon>Waddliaceae</taxon>
        <taxon>Waddlia</taxon>
    </lineage>
</organism>
<name>D6YS76_WADCW</name>
<feature type="compositionally biased region" description="Basic and acidic residues" evidence="1">
    <location>
        <begin position="123"/>
        <end position="135"/>
    </location>
</feature>
<dbReference type="STRING" id="716544.wcw_1573"/>
<evidence type="ECO:0000313" key="4">
    <source>
        <dbReference type="Proteomes" id="UP000001505"/>
    </source>
</evidence>
<proteinExistence type="predicted"/>
<dbReference type="RefSeq" id="WP_013182628.1">
    <property type="nucleotide sequence ID" value="NC_014225.1"/>
</dbReference>
<dbReference type="eggNOG" id="ENOG502ZTWC">
    <property type="taxonomic scope" value="Bacteria"/>
</dbReference>
<protein>
    <submittedName>
        <fullName evidence="3">Uncharacterized protein</fullName>
    </submittedName>
</protein>
<dbReference type="OrthoDB" id="21778at2"/>
<evidence type="ECO:0000313" key="3">
    <source>
        <dbReference type="EMBL" id="ADI38921.1"/>
    </source>
</evidence>
<evidence type="ECO:0000256" key="1">
    <source>
        <dbReference type="SAM" id="MobiDB-lite"/>
    </source>
</evidence>
<keyword evidence="4" id="KW-1185">Reference proteome</keyword>
<accession>D6YS76</accession>
<keyword evidence="2" id="KW-1133">Transmembrane helix</keyword>
<gene>
    <name evidence="3" type="ordered locus">wcw_1573</name>
</gene>